<dbReference type="Proteomes" id="UP000040453">
    <property type="component" value="Unassembled WGS sequence"/>
</dbReference>
<dbReference type="AlphaFoldDB" id="A0A0A1MMK4"/>
<accession>A0A0A1MMK4</accession>
<evidence type="ECO:0000313" key="1">
    <source>
        <dbReference type="EMBL" id="CEI80907.1"/>
    </source>
</evidence>
<dbReference type="STRING" id="545501.BN997_00720"/>
<organism evidence="1 2">
    <name type="scientific">Oceanobacillus oncorhynchi</name>
    <dbReference type="NCBI Taxonomy" id="545501"/>
    <lineage>
        <taxon>Bacteria</taxon>
        <taxon>Bacillati</taxon>
        <taxon>Bacillota</taxon>
        <taxon>Bacilli</taxon>
        <taxon>Bacillales</taxon>
        <taxon>Bacillaceae</taxon>
        <taxon>Oceanobacillus</taxon>
    </lineage>
</organism>
<evidence type="ECO:0008006" key="3">
    <source>
        <dbReference type="Google" id="ProtNLM"/>
    </source>
</evidence>
<evidence type="ECO:0000313" key="2">
    <source>
        <dbReference type="Proteomes" id="UP000040453"/>
    </source>
</evidence>
<keyword evidence="2" id="KW-1185">Reference proteome</keyword>
<protein>
    <recommendedName>
        <fullName evidence="3">Group II intron-encoded protein LtrA</fullName>
    </recommendedName>
</protein>
<reference evidence="1 2" key="1">
    <citation type="submission" date="2014-11" db="EMBL/GenBank/DDBJ databases">
        <authorList>
            <person name="Urmite Genomes Urmite Genomes"/>
        </authorList>
    </citation>
    <scope>NUCLEOTIDE SEQUENCE [LARGE SCALE GENOMIC DNA]</scope>
    <source>
        <strain evidence="1 2">Oc5</strain>
    </source>
</reference>
<proteinExistence type="predicted"/>
<gene>
    <name evidence="1" type="ORF">BN997_00720</name>
</gene>
<sequence>MSTALRHTEYYGMQDIFDDLYERSKNNATKGLRLYEHIISKNNILLAFRNIKANTGSKTAGTNGITIDKYKIENVDEYIDEIRKALKNYKPQTV</sequence>
<dbReference type="EMBL" id="CDGG01000001">
    <property type="protein sequence ID" value="CEI80907.1"/>
    <property type="molecule type" value="Genomic_DNA"/>
</dbReference>
<name>A0A0A1MMK4_9BACI</name>